<keyword evidence="3" id="KW-0813">Transport</keyword>
<evidence type="ECO:0000256" key="5">
    <source>
        <dbReference type="ARBA" id="ARBA00022781"/>
    </source>
</evidence>
<dbReference type="SUPFAM" id="SSF161065">
    <property type="entry name" value="ATP synthase D chain-like"/>
    <property type="match status" value="1"/>
</dbReference>
<evidence type="ECO:0000313" key="10">
    <source>
        <dbReference type="EMBL" id="CAD9949358.1"/>
    </source>
</evidence>
<comment type="similarity">
    <text evidence="2">Belongs to the ATPase d subunit family.</text>
</comment>
<accession>A0A6U2YAY2</accession>
<sequence>MMNTTVKAATRRLVRSMSTKTQVDWSKPAFSGTPKIAAHFNAIKSWVSMADAEAEKYSAPPGPVDFAAAKASVRDKELVDILEAFYKANTPQPETHEWSTEDQEATDHQIAFMRDQTEYIEEALPVLKKELEFFKAVRTTKDTTYRQMCENHPVIHEEVEDELERREWFKDTEFDKSKDGAAAH</sequence>
<gene>
    <name evidence="10" type="ORF">APAL1065_LOCUS4587</name>
    <name evidence="11" type="ORF">APAL1065_LOCUS4588</name>
</gene>
<dbReference type="Gene3D" id="6.10.280.70">
    <property type="match status" value="1"/>
</dbReference>
<dbReference type="AlphaFoldDB" id="A0A6U2YAY2"/>
<proteinExistence type="inferred from homology"/>
<evidence type="ECO:0000256" key="4">
    <source>
        <dbReference type="ARBA" id="ARBA00022547"/>
    </source>
</evidence>
<name>A0A6U2YAY2_9STRA</name>
<keyword evidence="9" id="KW-0472">Membrane</keyword>
<evidence type="ECO:0000256" key="2">
    <source>
        <dbReference type="ARBA" id="ARBA00006842"/>
    </source>
</evidence>
<dbReference type="EMBL" id="HBHT01006869">
    <property type="protein sequence ID" value="CAD9949358.1"/>
    <property type="molecule type" value="Transcribed_RNA"/>
</dbReference>
<dbReference type="EMBL" id="HBHT01006871">
    <property type="protein sequence ID" value="CAD9949360.1"/>
    <property type="molecule type" value="Transcribed_RNA"/>
</dbReference>
<reference evidence="10" key="1">
    <citation type="submission" date="2021-01" db="EMBL/GenBank/DDBJ databases">
        <authorList>
            <person name="Corre E."/>
            <person name="Pelletier E."/>
            <person name="Niang G."/>
            <person name="Scheremetjew M."/>
            <person name="Finn R."/>
            <person name="Kale V."/>
            <person name="Holt S."/>
            <person name="Cochrane G."/>
            <person name="Meng A."/>
            <person name="Brown T."/>
            <person name="Cohen L."/>
        </authorList>
    </citation>
    <scope>NUCLEOTIDE SEQUENCE</scope>
    <source>
        <strain evidence="10">CCMP125</strain>
    </source>
</reference>
<dbReference type="GO" id="GO:0015986">
    <property type="term" value="P:proton motive force-driven ATP synthesis"/>
    <property type="evidence" value="ECO:0007669"/>
    <property type="project" value="InterPro"/>
</dbReference>
<protein>
    <submittedName>
        <fullName evidence="10">Uncharacterized protein</fullName>
    </submittedName>
</protein>
<keyword evidence="6" id="KW-0999">Mitochondrion inner membrane</keyword>
<keyword evidence="5" id="KW-0375">Hydrogen ion transport</keyword>
<dbReference type="InterPro" id="IPR036228">
    <property type="entry name" value="ATP_synth_F0_dsu_sf_mt"/>
</dbReference>
<evidence type="ECO:0000313" key="11">
    <source>
        <dbReference type="EMBL" id="CAD9949360.1"/>
    </source>
</evidence>
<keyword evidence="4" id="KW-0138">CF(0)</keyword>
<evidence type="ECO:0000256" key="3">
    <source>
        <dbReference type="ARBA" id="ARBA00022448"/>
    </source>
</evidence>
<evidence type="ECO:0000256" key="9">
    <source>
        <dbReference type="ARBA" id="ARBA00023136"/>
    </source>
</evidence>
<evidence type="ECO:0000256" key="8">
    <source>
        <dbReference type="ARBA" id="ARBA00023128"/>
    </source>
</evidence>
<comment type="subcellular location">
    <subcellularLocation>
        <location evidence="1">Mitochondrion inner membrane</location>
    </subcellularLocation>
</comment>
<keyword evidence="8" id="KW-0496">Mitochondrion</keyword>
<dbReference type="GO" id="GO:0045259">
    <property type="term" value="C:proton-transporting ATP synthase complex"/>
    <property type="evidence" value="ECO:0007669"/>
    <property type="project" value="UniProtKB-KW"/>
</dbReference>
<dbReference type="Pfam" id="PF05873">
    <property type="entry name" value="Mt_ATP-synt_D"/>
    <property type="match status" value="1"/>
</dbReference>
<dbReference type="GO" id="GO:0015078">
    <property type="term" value="F:proton transmembrane transporter activity"/>
    <property type="evidence" value="ECO:0007669"/>
    <property type="project" value="InterPro"/>
</dbReference>
<dbReference type="InterPro" id="IPR008689">
    <property type="entry name" value="ATP_synth_F0_dsu_mt"/>
</dbReference>
<organism evidence="10">
    <name type="scientific">Entomoneis paludosa</name>
    <dbReference type="NCBI Taxonomy" id="265537"/>
    <lineage>
        <taxon>Eukaryota</taxon>
        <taxon>Sar</taxon>
        <taxon>Stramenopiles</taxon>
        <taxon>Ochrophyta</taxon>
        <taxon>Bacillariophyta</taxon>
        <taxon>Bacillariophyceae</taxon>
        <taxon>Bacillariophycidae</taxon>
        <taxon>Entomoneidaceae</taxon>
        <taxon>Entomoneis</taxon>
    </lineage>
</organism>
<evidence type="ECO:0000256" key="1">
    <source>
        <dbReference type="ARBA" id="ARBA00004273"/>
    </source>
</evidence>
<evidence type="ECO:0000256" key="6">
    <source>
        <dbReference type="ARBA" id="ARBA00022792"/>
    </source>
</evidence>
<keyword evidence="7" id="KW-0406">Ion transport</keyword>
<dbReference type="GO" id="GO:0005743">
    <property type="term" value="C:mitochondrial inner membrane"/>
    <property type="evidence" value="ECO:0007669"/>
    <property type="project" value="UniProtKB-SubCell"/>
</dbReference>
<evidence type="ECO:0000256" key="7">
    <source>
        <dbReference type="ARBA" id="ARBA00023065"/>
    </source>
</evidence>